<evidence type="ECO:0000313" key="1">
    <source>
        <dbReference type="EMBL" id="CDJ35480.1"/>
    </source>
</evidence>
<sequence length="148" mass="16112">MGDMYASAVVVESPKCKCNGRNAVREHARVALVELSPTCRKDCVLMPGMDVDAHRCKVLAMRCEKAWELVSLQPWSCSLSAGAWCFSAVRRLCDGACHHKRHRVTGDAAQAQRETRCAGGAEPHLPKGVYTSFVKNMGDMYASAVVVG</sequence>
<dbReference type="GeneID" id="25381901"/>
<dbReference type="AlphaFoldDB" id="U6KBT7"/>
<dbReference type="Proteomes" id="UP000030744">
    <property type="component" value="Unassembled WGS sequence"/>
</dbReference>
<proteinExistence type="predicted"/>
<dbReference type="VEuPathDB" id="ToxoDB:EMH_0074130"/>
<dbReference type="RefSeq" id="XP_013358058.1">
    <property type="nucleotide sequence ID" value="XM_013502604.1"/>
</dbReference>
<accession>U6KBT7</accession>
<reference evidence="1" key="1">
    <citation type="submission" date="2013-10" db="EMBL/GenBank/DDBJ databases">
        <title>Genomic analysis of the causative agents of coccidiosis in chickens.</title>
        <authorList>
            <person name="Reid A.J."/>
            <person name="Blake D."/>
            <person name="Billington K."/>
            <person name="Browne H."/>
            <person name="Dunn M."/>
            <person name="Hung S."/>
            <person name="Kawahara F."/>
            <person name="Miranda-Saavedra D."/>
            <person name="Mourier T."/>
            <person name="Nagra H."/>
            <person name="Otto T.D."/>
            <person name="Rawlings N."/>
            <person name="Sanchez A."/>
            <person name="Sanders M."/>
            <person name="Subramaniam C."/>
            <person name="Tay Y."/>
            <person name="Dear P."/>
            <person name="Doerig C."/>
            <person name="Gruber A."/>
            <person name="Parkinson J."/>
            <person name="Shirley M."/>
            <person name="Wan K.L."/>
            <person name="Berriman M."/>
            <person name="Tomley F."/>
            <person name="Pain A."/>
        </authorList>
    </citation>
    <scope>NUCLEOTIDE SEQUENCE [LARGE SCALE GENOMIC DNA]</scope>
    <source>
        <strain evidence="1">Houghton</strain>
    </source>
</reference>
<evidence type="ECO:0000313" key="2">
    <source>
        <dbReference type="Proteomes" id="UP000030744"/>
    </source>
</evidence>
<gene>
    <name evidence="1" type="ORF">EMH_0074130</name>
</gene>
<keyword evidence="2" id="KW-1185">Reference proteome</keyword>
<organism evidence="1 2">
    <name type="scientific">Eimeria mitis</name>
    <dbReference type="NCBI Taxonomy" id="44415"/>
    <lineage>
        <taxon>Eukaryota</taxon>
        <taxon>Sar</taxon>
        <taxon>Alveolata</taxon>
        <taxon>Apicomplexa</taxon>
        <taxon>Conoidasida</taxon>
        <taxon>Coccidia</taxon>
        <taxon>Eucoccidiorida</taxon>
        <taxon>Eimeriorina</taxon>
        <taxon>Eimeriidae</taxon>
        <taxon>Eimeria</taxon>
    </lineage>
</organism>
<reference evidence="1" key="2">
    <citation type="submission" date="2013-10" db="EMBL/GenBank/DDBJ databases">
        <authorList>
            <person name="Aslett M."/>
        </authorList>
    </citation>
    <scope>NUCLEOTIDE SEQUENCE [LARGE SCALE GENOMIC DNA]</scope>
    <source>
        <strain evidence="1">Houghton</strain>
    </source>
</reference>
<name>U6KBT7_9EIME</name>
<dbReference type="EMBL" id="HG688558">
    <property type="protein sequence ID" value="CDJ35480.1"/>
    <property type="molecule type" value="Genomic_DNA"/>
</dbReference>
<protein>
    <submittedName>
        <fullName evidence="1">Uncharacterized protein</fullName>
    </submittedName>
</protein>